<dbReference type="InterPro" id="IPR013785">
    <property type="entry name" value="Aldolase_TIM"/>
</dbReference>
<comment type="function">
    <text evidence="7">Involved in the gluconeogenesis. Catalyzes stereospecifically the conversion of dihydroxyacetone phosphate (DHAP) to D-glyceraldehyde-3-phosphate (G3P).</text>
</comment>
<evidence type="ECO:0000313" key="9">
    <source>
        <dbReference type="EMBL" id="GEJ57212.1"/>
    </source>
</evidence>
<feature type="active site" description="Electrophile" evidence="7">
    <location>
        <position position="99"/>
    </location>
</feature>
<feature type="binding site" evidence="7">
    <location>
        <begin position="12"/>
        <end position="14"/>
    </location>
    <ligand>
        <name>substrate</name>
    </ligand>
</feature>
<dbReference type="PROSITE" id="PS51440">
    <property type="entry name" value="TIM_2"/>
    <property type="match status" value="1"/>
</dbReference>
<dbReference type="UniPathway" id="UPA00138"/>
<dbReference type="CDD" id="cd00311">
    <property type="entry name" value="TIM"/>
    <property type="match status" value="1"/>
</dbReference>
<comment type="caution">
    <text evidence="9">The sequence shown here is derived from an EMBL/GenBank/DDBJ whole genome shotgun (WGS) entry which is preliminary data.</text>
</comment>
<reference evidence="10" key="1">
    <citation type="journal article" date="2020" name="Appl. Environ. Microbiol.">
        <title>Diazotrophic Anaeromyxobacter Isolates from Soils.</title>
        <authorList>
            <person name="Masuda Y."/>
            <person name="Yamanaka H."/>
            <person name="Xu Z.X."/>
            <person name="Shiratori Y."/>
            <person name="Aono T."/>
            <person name="Amachi S."/>
            <person name="Senoo K."/>
            <person name="Itoh H."/>
        </authorList>
    </citation>
    <scope>NUCLEOTIDE SEQUENCE [LARGE SCALE GENOMIC DNA]</scope>
    <source>
        <strain evidence="10">R267</strain>
    </source>
</reference>
<comment type="subunit">
    <text evidence="7 8">Homodimer.</text>
</comment>
<evidence type="ECO:0000256" key="6">
    <source>
        <dbReference type="ARBA" id="ARBA00023235"/>
    </source>
</evidence>
<keyword evidence="3 7" id="KW-0312">Gluconeogenesis</keyword>
<dbReference type="SUPFAM" id="SSF51351">
    <property type="entry name" value="Triosephosphate isomerase (TIM)"/>
    <property type="match status" value="1"/>
</dbReference>
<dbReference type="Gene3D" id="3.20.20.70">
    <property type="entry name" value="Aldolase class I"/>
    <property type="match status" value="1"/>
</dbReference>
<dbReference type="Proteomes" id="UP000503640">
    <property type="component" value="Unassembled WGS sequence"/>
</dbReference>
<evidence type="ECO:0000256" key="4">
    <source>
        <dbReference type="ARBA" id="ARBA00022490"/>
    </source>
</evidence>
<dbReference type="NCBIfam" id="TIGR00419">
    <property type="entry name" value="tim"/>
    <property type="match status" value="1"/>
</dbReference>
<evidence type="ECO:0000256" key="8">
    <source>
        <dbReference type="RuleBase" id="RU363013"/>
    </source>
</evidence>
<evidence type="ECO:0000256" key="5">
    <source>
        <dbReference type="ARBA" id="ARBA00023152"/>
    </source>
</evidence>
<dbReference type="RefSeq" id="WP_176064687.1">
    <property type="nucleotide sequence ID" value="NZ_BJTG01000004.1"/>
</dbReference>
<sequence length="255" mass="26754">MATPRQKFVCGNWKMFKTTGEARELVRALAPLLQGAAGKVQVAVAPPFTALAAAAEALRGTPVELAAQNCHFEPQGAFTGEVSVPMLADLGVKHCIVGHSERRQLFGETDEGVRKKAAALLRAGLLPIVCVGETLQEREAGRTLEVVSRQVRGALEGLAAADVARLTLAYEPVWAIGTGKTATTAQAQEVHAAARQLLRQLFGAAAEEVRIQYGGSVKPDNAAELMAQPDVDGALVGGASLKAPDFSNIVKGALR</sequence>
<keyword evidence="5 7" id="KW-0324">Glycolysis</keyword>
<dbReference type="GO" id="GO:0005829">
    <property type="term" value="C:cytosol"/>
    <property type="evidence" value="ECO:0007669"/>
    <property type="project" value="TreeGrafter"/>
</dbReference>
<accession>A0A7I9VLC3</accession>
<evidence type="ECO:0000256" key="1">
    <source>
        <dbReference type="ARBA" id="ARBA00004680"/>
    </source>
</evidence>
<feature type="binding site" evidence="7">
    <location>
        <position position="177"/>
    </location>
    <ligand>
        <name>substrate</name>
    </ligand>
</feature>
<feature type="active site" description="Proton acceptor" evidence="7">
    <location>
        <position position="171"/>
    </location>
</feature>
<keyword evidence="4 7" id="KW-0963">Cytoplasm</keyword>
<feature type="binding site" evidence="7">
    <location>
        <position position="216"/>
    </location>
    <ligand>
        <name>substrate</name>
    </ligand>
</feature>
<dbReference type="InterPro" id="IPR035990">
    <property type="entry name" value="TIM_sf"/>
</dbReference>
<protein>
    <recommendedName>
        <fullName evidence="7 8">Triosephosphate isomerase</fullName>
        <shortName evidence="7">TIM</shortName>
        <shortName evidence="7">TPI</shortName>
        <ecNumber evidence="7 8">5.3.1.1</ecNumber>
    </recommendedName>
    <alternativeName>
        <fullName evidence="7">Triose-phosphate isomerase</fullName>
    </alternativeName>
</protein>
<dbReference type="InterPro" id="IPR000652">
    <property type="entry name" value="Triosephosphate_isomerase"/>
</dbReference>
<dbReference type="GO" id="GO:0006094">
    <property type="term" value="P:gluconeogenesis"/>
    <property type="evidence" value="ECO:0007669"/>
    <property type="project" value="UniProtKB-UniRule"/>
</dbReference>
<dbReference type="GO" id="GO:0006096">
    <property type="term" value="P:glycolytic process"/>
    <property type="evidence" value="ECO:0007669"/>
    <property type="project" value="UniProtKB-UniRule"/>
</dbReference>
<gene>
    <name evidence="7 9" type="primary">tpiA</name>
    <name evidence="9" type="ORF">AMYX_19530</name>
</gene>
<evidence type="ECO:0000256" key="2">
    <source>
        <dbReference type="ARBA" id="ARBA00007422"/>
    </source>
</evidence>
<dbReference type="EC" id="5.3.1.1" evidence="7 8"/>
<dbReference type="PROSITE" id="PS00171">
    <property type="entry name" value="TIM_1"/>
    <property type="match status" value="1"/>
</dbReference>
<dbReference type="GO" id="GO:0019563">
    <property type="term" value="P:glycerol catabolic process"/>
    <property type="evidence" value="ECO:0007669"/>
    <property type="project" value="TreeGrafter"/>
</dbReference>
<dbReference type="InterPro" id="IPR022896">
    <property type="entry name" value="TrioseP_Isoase_bac/euk"/>
</dbReference>
<keyword evidence="6 7" id="KW-0413">Isomerase</keyword>
<dbReference type="GO" id="GO:0004807">
    <property type="term" value="F:triose-phosphate isomerase activity"/>
    <property type="evidence" value="ECO:0007669"/>
    <property type="project" value="UniProtKB-UniRule"/>
</dbReference>
<evidence type="ECO:0000256" key="3">
    <source>
        <dbReference type="ARBA" id="ARBA00022432"/>
    </source>
</evidence>
<evidence type="ECO:0000313" key="10">
    <source>
        <dbReference type="Proteomes" id="UP000503640"/>
    </source>
</evidence>
<evidence type="ECO:0000256" key="7">
    <source>
        <dbReference type="HAMAP-Rule" id="MF_00147"/>
    </source>
</evidence>
<dbReference type="EMBL" id="BJTG01000004">
    <property type="protein sequence ID" value="GEJ57212.1"/>
    <property type="molecule type" value="Genomic_DNA"/>
</dbReference>
<comment type="pathway">
    <text evidence="1 7 8">Carbohydrate degradation; glycolysis; D-glyceraldehyde 3-phosphate from glycerone phosphate: step 1/1.</text>
</comment>
<dbReference type="HAMAP" id="MF_00147_B">
    <property type="entry name" value="TIM_B"/>
    <property type="match status" value="1"/>
</dbReference>
<comment type="pathway">
    <text evidence="7 8">Carbohydrate biosynthesis; gluconeogenesis.</text>
</comment>
<dbReference type="FunFam" id="3.20.20.70:FF:000016">
    <property type="entry name" value="Triosephosphate isomerase"/>
    <property type="match status" value="1"/>
</dbReference>
<name>A0A7I9VLC3_9BACT</name>
<comment type="subcellular location">
    <subcellularLocation>
        <location evidence="7 8">Cytoplasm</location>
    </subcellularLocation>
</comment>
<keyword evidence="10" id="KW-1185">Reference proteome</keyword>
<dbReference type="Pfam" id="PF00121">
    <property type="entry name" value="TIM"/>
    <property type="match status" value="1"/>
</dbReference>
<dbReference type="GO" id="GO:0046166">
    <property type="term" value="P:glyceraldehyde-3-phosphate biosynthetic process"/>
    <property type="evidence" value="ECO:0007669"/>
    <property type="project" value="TreeGrafter"/>
</dbReference>
<organism evidence="9 10">
    <name type="scientific">Anaeromyxobacter diazotrophicus</name>
    <dbReference type="NCBI Taxonomy" id="2590199"/>
    <lineage>
        <taxon>Bacteria</taxon>
        <taxon>Pseudomonadati</taxon>
        <taxon>Myxococcota</taxon>
        <taxon>Myxococcia</taxon>
        <taxon>Myxococcales</taxon>
        <taxon>Cystobacterineae</taxon>
        <taxon>Anaeromyxobacteraceae</taxon>
        <taxon>Anaeromyxobacter</taxon>
    </lineage>
</organism>
<feature type="binding site" evidence="7">
    <location>
        <begin position="237"/>
        <end position="238"/>
    </location>
    <ligand>
        <name>substrate</name>
    </ligand>
</feature>
<dbReference type="AlphaFoldDB" id="A0A7I9VLC3"/>
<comment type="similarity">
    <text evidence="2 7 8">Belongs to the triosephosphate isomerase family.</text>
</comment>
<dbReference type="InterPro" id="IPR020861">
    <property type="entry name" value="Triosephosphate_isomerase_AS"/>
</dbReference>
<comment type="catalytic activity">
    <reaction evidence="7 8">
        <text>D-glyceraldehyde 3-phosphate = dihydroxyacetone phosphate</text>
        <dbReference type="Rhea" id="RHEA:18585"/>
        <dbReference type="ChEBI" id="CHEBI:57642"/>
        <dbReference type="ChEBI" id="CHEBI:59776"/>
        <dbReference type="EC" id="5.3.1.1"/>
    </reaction>
</comment>
<proteinExistence type="inferred from homology"/>
<dbReference type="UniPathway" id="UPA00109">
    <property type="reaction ID" value="UER00189"/>
</dbReference>
<dbReference type="PANTHER" id="PTHR21139">
    <property type="entry name" value="TRIOSEPHOSPHATE ISOMERASE"/>
    <property type="match status" value="1"/>
</dbReference>
<dbReference type="PANTHER" id="PTHR21139:SF42">
    <property type="entry name" value="TRIOSEPHOSPHATE ISOMERASE"/>
    <property type="match status" value="1"/>
</dbReference>